<gene>
    <name evidence="1" type="ORF">HORIV_44150</name>
</gene>
<evidence type="ECO:0000313" key="2">
    <source>
        <dbReference type="Proteomes" id="UP000289555"/>
    </source>
</evidence>
<organism evidence="1 2">
    <name type="scientific">Vreelandella olivaria</name>
    <dbReference type="NCBI Taxonomy" id="390919"/>
    <lineage>
        <taxon>Bacteria</taxon>
        <taxon>Pseudomonadati</taxon>
        <taxon>Pseudomonadota</taxon>
        <taxon>Gammaproteobacteria</taxon>
        <taxon>Oceanospirillales</taxon>
        <taxon>Halomonadaceae</taxon>
        <taxon>Vreelandella</taxon>
    </lineage>
</organism>
<evidence type="ECO:0000313" key="1">
    <source>
        <dbReference type="EMBL" id="BBI51994.1"/>
    </source>
</evidence>
<sequence>MGADRSARLTRVLPGGLITGLFSAPSVSLSAMNTQYRKPLPGTELEFLMLVRRWKISSPVPTHSCLTPRVLAEQLVRRCDPELLTDALKQLIERRSDLDFPLVPGASGVP</sequence>
<proteinExistence type="predicted"/>
<reference evidence="2" key="1">
    <citation type="journal article" date="2019" name="Microbiol. Resour. Announc.">
        <title>Complete Genome Sequence of Halomonas olivaria, a Moderately Halophilic Bacterium Isolated from Olive Processing Effluents, Obtained by Nanopore Sequencing.</title>
        <authorList>
            <person name="Nagata S."/>
            <person name="Ii K.M."/>
            <person name="Tsukimi T."/>
            <person name="Miura M.C."/>
            <person name="Galipon J."/>
            <person name="Arakawa K."/>
        </authorList>
    </citation>
    <scope>NUCLEOTIDE SEQUENCE [LARGE SCALE GENOMIC DNA]</scope>
    <source>
        <strain evidence="2">TYRC17</strain>
    </source>
</reference>
<dbReference type="EMBL" id="AP019416">
    <property type="protein sequence ID" value="BBI51994.1"/>
    <property type="molecule type" value="Genomic_DNA"/>
</dbReference>
<name>A0ABN5WYE9_9GAMM</name>
<dbReference type="Proteomes" id="UP000289555">
    <property type="component" value="Chromosome"/>
</dbReference>
<protein>
    <submittedName>
        <fullName evidence="1">Uncharacterized protein</fullName>
    </submittedName>
</protein>
<keyword evidence="2" id="KW-1185">Reference proteome</keyword>
<accession>A0ABN5WYE9</accession>